<reference evidence="1 2" key="1">
    <citation type="journal article" date="2016" name="Nat. Commun.">
        <title>Extremotolerant tardigrade genome and improved radiotolerance of human cultured cells by tardigrade-unique protein.</title>
        <authorList>
            <person name="Hashimoto T."/>
            <person name="Horikawa D.D."/>
            <person name="Saito Y."/>
            <person name="Kuwahara H."/>
            <person name="Kozuka-Hata H."/>
            <person name="Shin-I T."/>
            <person name="Minakuchi Y."/>
            <person name="Ohishi K."/>
            <person name="Motoyama A."/>
            <person name="Aizu T."/>
            <person name="Enomoto A."/>
            <person name="Kondo K."/>
            <person name="Tanaka S."/>
            <person name="Hara Y."/>
            <person name="Koshikawa S."/>
            <person name="Sagara H."/>
            <person name="Miura T."/>
            <person name="Yokobori S."/>
            <person name="Miyagawa K."/>
            <person name="Suzuki Y."/>
            <person name="Kubo T."/>
            <person name="Oyama M."/>
            <person name="Kohara Y."/>
            <person name="Fujiyama A."/>
            <person name="Arakawa K."/>
            <person name="Katayama T."/>
            <person name="Toyoda A."/>
            <person name="Kunieda T."/>
        </authorList>
    </citation>
    <scope>NUCLEOTIDE SEQUENCE [LARGE SCALE GENOMIC DNA]</scope>
    <source>
        <strain evidence="1 2">YOKOZUNA-1</strain>
    </source>
</reference>
<evidence type="ECO:0000313" key="2">
    <source>
        <dbReference type="Proteomes" id="UP000186922"/>
    </source>
</evidence>
<name>A0A1D1UF55_RAMVA</name>
<gene>
    <name evidence="1" type="primary">RvY_01112-1</name>
    <name evidence="1" type="synonym">RvY_01112.1</name>
    <name evidence="1" type="ORF">RvY_01112</name>
</gene>
<keyword evidence="2" id="KW-1185">Reference proteome</keyword>
<dbReference type="Proteomes" id="UP000186922">
    <property type="component" value="Unassembled WGS sequence"/>
</dbReference>
<comment type="caution">
    <text evidence="1">The sequence shown here is derived from an EMBL/GenBank/DDBJ whole genome shotgun (WGS) entry which is preliminary data.</text>
</comment>
<evidence type="ECO:0000313" key="1">
    <source>
        <dbReference type="EMBL" id="GAU88404.1"/>
    </source>
</evidence>
<sequence>MATLQASRGTLAALASLHPANVFTMQRRSFKEVKPRSGTAEMARSGQCGLRLAERSMRTTVNLTNYSCFGNSLRLE</sequence>
<protein>
    <submittedName>
        <fullName evidence="1">Uncharacterized protein</fullName>
    </submittedName>
</protein>
<accession>A0A1D1UF55</accession>
<proteinExistence type="predicted"/>
<dbReference type="EMBL" id="BDGG01000001">
    <property type="protein sequence ID" value="GAU88404.1"/>
    <property type="molecule type" value="Genomic_DNA"/>
</dbReference>
<dbReference type="AlphaFoldDB" id="A0A1D1UF55"/>
<organism evidence="1 2">
    <name type="scientific">Ramazzottius varieornatus</name>
    <name type="common">Water bear</name>
    <name type="synonym">Tardigrade</name>
    <dbReference type="NCBI Taxonomy" id="947166"/>
    <lineage>
        <taxon>Eukaryota</taxon>
        <taxon>Metazoa</taxon>
        <taxon>Ecdysozoa</taxon>
        <taxon>Tardigrada</taxon>
        <taxon>Eutardigrada</taxon>
        <taxon>Parachela</taxon>
        <taxon>Hypsibioidea</taxon>
        <taxon>Ramazzottiidae</taxon>
        <taxon>Ramazzottius</taxon>
    </lineage>
</organism>